<evidence type="ECO:0000313" key="3">
    <source>
        <dbReference type="EMBL" id="WXA12938.1"/>
    </source>
</evidence>
<dbReference type="KEGG" id="mcaa:R3L15_12530"/>
<keyword evidence="1" id="KW-0812">Transmembrane</keyword>
<dbReference type="AlphaFoldDB" id="A0AAU6P5S6"/>
<protein>
    <recommendedName>
        <fullName evidence="5">DUF1648 domain-containing protein</fullName>
    </recommendedName>
</protein>
<keyword evidence="4" id="KW-1185">Reference proteome</keyword>
<keyword evidence="1" id="KW-1133">Transmembrane helix</keyword>
<feature type="transmembrane region" description="Helical" evidence="1">
    <location>
        <begin position="111"/>
        <end position="135"/>
    </location>
</feature>
<dbReference type="EMBL" id="CP136925">
    <property type="protein sequence ID" value="WXA12938.1"/>
    <property type="molecule type" value="Genomic_DNA"/>
</dbReference>
<accession>A0AAU6P5S6</accession>
<dbReference type="RefSeq" id="WP_338732063.1">
    <property type="nucleotide sequence ID" value="NZ_CP136924.1"/>
</dbReference>
<reference evidence="3 4" key="1">
    <citation type="submission" date="2023-10" db="EMBL/GenBank/DDBJ databases">
        <title>Culture-based analysis of two novel bacteria associated with mangrove crab gills.</title>
        <authorList>
            <person name="Yang X."/>
            <person name="Garuglieri E."/>
            <person name="Van Goethem M.W."/>
            <person name="Fusi M."/>
            <person name="Marasco R."/>
            <person name="Daffonchio D.G."/>
        </authorList>
    </citation>
    <scope>NUCLEOTIDE SEQUENCE</scope>
    <source>
        <strain evidence="3">UG2-1</strain>
        <strain evidence="2">UG2-2</strain>
        <strain evidence="4">UG2_2</strain>
    </source>
</reference>
<organism evidence="3">
    <name type="scientific">Mangrovimonas cancribranchiae</name>
    <dbReference type="NCBI Taxonomy" id="3080055"/>
    <lineage>
        <taxon>Bacteria</taxon>
        <taxon>Pseudomonadati</taxon>
        <taxon>Bacteroidota</taxon>
        <taxon>Flavobacteriia</taxon>
        <taxon>Flavobacteriales</taxon>
        <taxon>Flavobacteriaceae</taxon>
        <taxon>Mangrovimonas</taxon>
    </lineage>
</organism>
<evidence type="ECO:0000256" key="1">
    <source>
        <dbReference type="SAM" id="Phobius"/>
    </source>
</evidence>
<sequence length="165" mass="18978">MQPPKIKIAKTPFDSIIEIITLCFLIISVAIITYYDAQLPNQVPIYFNWPSKDINGMGAKNLLWVSPIICGIIYLAILKLNQYPWIFNYPTTLTQDNAKQHYKLSTRLLRWINLIVAISCLALTFATIATILYPRLNIDNYLFPTFPILFILPLLVYLIQASKIK</sequence>
<evidence type="ECO:0008006" key="5">
    <source>
        <dbReference type="Google" id="ProtNLM"/>
    </source>
</evidence>
<evidence type="ECO:0000313" key="4">
    <source>
        <dbReference type="Proteomes" id="UP001368318"/>
    </source>
</evidence>
<feature type="transmembrane region" description="Helical" evidence="1">
    <location>
        <begin position="62"/>
        <end position="80"/>
    </location>
</feature>
<proteinExistence type="predicted"/>
<dbReference type="EMBL" id="CP136924">
    <property type="protein sequence ID" value="WXA01901.1"/>
    <property type="molecule type" value="Genomic_DNA"/>
</dbReference>
<evidence type="ECO:0000313" key="2">
    <source>
        <dbReference type="EMBL" id="WXA01901.1"/>
    </source>
</evidence>
<dbReference type="Proteomes" id="UP001368318">
    <property type="component" value="Chromosome"/>
</dbReference>
<feature type="transmembrane region" description="Helical" evidence="1">
    <location>
        <begin position="141"/>
        <end position="159"/>
    </location>
</feature>
<keyword evidence="1" id="KW-0472">Membrane</keyword>
<feature type="transmembrane region" description="Helical" evidence="1">
    <location>
        <begin position="12"/>
        <end position="35"/>
    </location>
</feature>
<gene>
    <name evidence="3" type="ORF">R3L15_12530</name>
    <name evidence="2" type="ORF">R3L16_09060</name>
</gene>
<name>A0AAU6P5S6_9FLAO</name>